<dbReference type="EMBL" id="AQHF01000034">
    <property type="protein sequence ID" value="MBE0348584.1"/>
    <property type="molecule type" value="Genomic_DNA"/>
</dbReference>
<keyword evidence="5 6" id="KW-0472">Membrane</keyword>
<evidence type="ECO:0000256" key="6">
    <source>
        <dbReference type="SAM" id="Phobius"/>
    </source>
</evidence>
<evidence type="ECO:0000256" key="2">
    <source>
        <dbReference type="ARBA" id="ARBA00007362"/>
    </source>
</evidence>
<feature type="transmembrane region" description="Helical" evidence="6">
    <location>
        <begin position="173"/>
        <end position="192"/>
    </location>
</feature>
<keyword evidence="9" id="KW-1185">Reference proteome</keyword>
<reference evidence="8 9" key="1">
    <citation type="submission" date="2015-06" db="EMBL/GenBank/DDBJ databases">
        <title>Genome sequence of Pseudoalteromonas peptidolytica.</title>
        <authorList>
            <person name="Xie B.-B."/>
            <person name="Rong J.-C."/>
            <person name="Qin Q.-L."/>
            <person name="Zhang Y.-Z."/>
        </authorList>
    </citation>
    <scope>NUCLEOTIDE SEQUENCE [LARGE SCALE GENOMIC DNA]</scope>
    <source>
        <strain evidence="8 9">F12-50-A1</strain>
    </source>
</reference>
<dbReference type="InterPro" id="IPR037185">
    <property type="entry name" value="EmrE-like"/>
</dbReference>
<evidence type="ECO:0000259" key="7">
    <source>
        <dbReference type="Pfam" id="PF00892"/>
    </source>
</evidence>
<feature type="transmembrane region" description="Helical" evidence="6">
    <location>
        <begin position="19"/>
        <end position="40"/>
    </location>
</feature>
<name>A0A8I0N122_9GAMM</name>
<dbReference type="AlphaFoldDB" id="A0A8I0N122"/>
<evidence type="ECO:0000313" key="8">
    <source>
        <dbReference type="EMBL" id="MBE0348584.1"/>
    </source>
</evidence>
<feature type="domain" description="EamA" evidence="7">
    <location>
        <begin position="78"/>
        <end position="213"/>
    </location>
</feature>
<dbReference type="InterPro" id="IPR050638">
    <property type="entry name" value="AA-Vitamin_Transporters"/>
</dbReference>
<dbReference type="PANTHER" id="PTHR32322">
    <property type="entry name" value="INNER MEMBRANE TRANSPORTER"/>
    <property type="match status" value="1"/>
</dbReference>
<evidence type="ECO:0000256" key="1">
    <source>
        <dbReference type="ARBA" id="ARBA00004141"/>
    </source>
</evidence>
<keyword evidence="4 6" id="KW-1133">Transmembrane helix</keyword>
<gene>
    <name evidence="8" type="ORF">PPEP_b0368</name>
</gene>
<evidence type="ECO:0000256" key="4">
    <source>
        <dbReference type="ARBA" id="ARBA00022989"/>
    </source>
</evidence>
<keyword evidence="3 6" id="KW-0812">Transmembrane</keyword>
<comment type="similarity">
    <text evidence="2">Belongs to the EamA transporter family.</text>
</comment>
<dbReference type="PANTHER" id="PTHR32322:SF2">
    <property type="entry name" value="EAMA DOMAIN-CONTAINING PROTEIN"/>
    <property type="match status" value="1"/>
</dbReference>
<dbReference type="InterPro" id="IPR000620">
    <property type="entry name" value="EamA_dom"/>
</dbReference>
<evidence type="ECO:0000256" key="5">
    <source>
        <dbReference type="ARBA" id="ARBA00023136"/>
    </source>
</evidence>
<feature type="transmembrane region" description="Helical" evidence="6">
    <location>
        <begin position="76"/>
        <end position="100"/>
    </location>
</feature>
<organism evidence="8 9">
    <name type="scientific">Pseudoalteromonas peptidolytica F12-50-A1</name>
    <dbReference type="NCBI Taxonomy" id="1315280"/>
    <lineage>
        <taxon>Bacteria</taxon>
        <taxon>Pseudomonadati</taxon>
        <taxon>Pseudomonadota</taxon>
        <taxon>Gammaproteobacteria</taxon>
        <taxon>Alteromonadales</taxon>
        <taxon>Pseudoalteromonadaceae</taxon>
        <taxon>Pseudoalteromonas</taxon>
    </lineage>
</organism>
<dbReference type="Proteomes" id="UP000660708">
    <property type="component" value="Unassembled WGS sequence"/>
</dbReference>
<evidence type="ECO:0000313" key="9">
    <source>
        <dbReference type="Proteomes" id="UP000660708"/>
    </source>
</evidence>
<dbReference type="GO" id="GO:0016020">
    <property type="term" value="C:membrane"/>
    <property type="evidence" value="ECO:0007669"/>
    <property type="project" value="UniProtKB-SubCell"/>
</dbReference>
<protein>
    <recommendedName>
        <fullName evidence="7">EamA domain-containing protein</fullName>
    </recommendedName>
</protein>
<comment type="caution">
    <text evidence="8">The sequence shown here is derived from an EMBL/GenBank/DDBJ whole genome shotgun (WGS) entry which is preliminary data.</text>
</comment>
<feature type="transmembrane region" description="Helical" evidence="6">
    <location>
        <begin position="52"/>
        <end position="70"/>
    </location>
</feature>
<dbReference type="Pfam" id="PF00892">
    <property type="entry name" value="EamA"/>
    <property type="match status" value="1"/>
</dbReference>
<sequence length="221" mass="24215">MAIGAVQIGLMYSFYYHSFLYLSVPEVLLFTVMTPVYITLLNDLLNKSFNRTFLTSALIAMFGAITIRFTELTSDYFFGLLLVQGANLCFAIGQVSYKRLSAQHSLIHRQSFGFFFIGASCVLALGLVLFGNLQQLPTTGQQWGILIYLGLIASGIGYFVWNVGLTRVSVGELAVMNNALIPAGILVNLLIWNKEADLIRLGIGSLIIFAALVHSKRASSG</sequence>
<dbReference type="SUPFAM" id="SSF103481">
    <property type="entry name" value="Multidrug resistance efflux transporter EmrE"/>
    <property type="match status" value="1"/>
</dbReference>
<feature type="transmembrane region" description="Helical" evidence="6">
    <location>
        <begin position="112"/>
        <end position="131"/>
    </location>
</feature>
<accession>A0A8I0N122</accession>
<feature type="transmembrane region" description="Helical" evidence="6">
    <location>
        <begin position="143"/>
        <end position="161"/>
    </location>
</feature>
<proteinExistence type="inferred from homology"/>
<comment type="subcellular location">
    <subcellularLocation>
        <location evidence="1">Membrane</location>
        <topology evidence="1">Multi-pass membrane protein</topology>
    </subcellularLocation>
</comment>
<evidence type="ECO:0000256" key="3">
    <source>
        <dbReference type="ARBA" id="ARBA00022692"/>
    </source>
</evidence>
<feature type="transmembrane region" description="Helical" evidence="6">
    <location>
        <begin position="198"/>
        <end position="215"/>
    </location>
</feature>